<proteinExistence type="predicted"/>
<reference evidence="1 2" key="1">
    <citation type="submission" date="2016-10" db="EMBL/GenBank/DDBJ databases">
        <authorList>
            <person name="de Groot N.N."/>
        </authorList>
    </citation>
    <scope>NUCLEOTIDE SEQUENCE [LARGE SCALE GENOMIC DNA]</scope>
    <source>
        <strain evidence="1 2">DSM 43019</strain>
    </source>
</reference>
<dbReference type="Proteomes" id="UP000199645">
    <property type="component" value="Unassembled WGS sequence"/>
</dbReference>
<dbReference type="EMBL" id="FONV01000015">
    <property type="protein sequence ID" value="SFF62831.1"/>
    <property type="molecule type" value="Genomic_DNA"/>
</dbReference>
<gene>
    <name evidence="1" type="ORF">SAMN05421541_115201</name>
</gene>
<keyword evidence="2" id="KW-1185">Reference proteome</keyword>
<evidence type="ECO:0000313" key="2">
    <source>
        <dbReference type="Proteomes" id="UP000199645"/>
    </source>
</evidence>
<name>A0A1I2KCK5_9ACTN</name>
<organism evidence="1 2">
    <name type="scientific">Actinoplanes philippinensis</name>
    <dbReference type="NCBI Taxonomy" id="35752"/>
    <lineage>
        <taxon>Bacteria</taxon>
        <taxon>Bacillati</taxon>
        <taxon>Actinomycetota</taxon>
        <taxon>Actinomycetes</taxon>
        <taxon>Micromonosporales</taxon>
        <taxon>Micromonosporaceae</taxon>
        <taxon>Actinoplanes</taxon>
    </lineage>
</organism>
<sequence length="186" mass="20456">MARLAGFGVVLVPYWPYTFARSDAAPDAVLVTNWRDDGPATALVDPADPRSAPGIVDVSPGPDHPLWVIETSPFDAAWPAGFDIECTMPPYCLVGENDASISVQGSAHPIDPETLVAAGQTVVERRTMRNDVQVIELTYEHEGEQWWQGHYLLPRNGGRVLVFTAQSREQDIVTTRDGLEWMLALD</sequence>
<dbReference type="STRING" id="35752.SAMN05421541_115201"/>
<protein>
    <submittedName>
        <fullName evidence="1">Uncharacterized protein</fullName>
    </submittedName>
</protein>
<evidence type="ECO:0000313" key="1">
    <source>
        <dbReference type="EMBL" id="SFF62831.1"/>
    </source>
</evidence>
<dbReference type="AlphaFoldDB" id="A0A1I2KCK5"/>
<accession>A0A1I2KCK5</accession>